<name>A0A5C5Z2P5_9BACT</name>
<organism evidence="3 4">
    <name type="scientific">Novipirellula herctigrandis</name>
    <dbReference type="NCBI Taxonomy" id="2527986"/>
    <lineage>
        <taxon>Bacteria</taxon>
        <taxon>Pseudomonadati</taxon>
        <taxon>Planctomycetota</taxon>
        <taxon>Planctomycetia</taxon>
        <taxon>Pirellulales</taxon>
        <taxon>Pirellulaceae</taxon>
        <taxon>Novipirellula</taxon>
    </lineage>
</organism>
<evidence type="ECO:0000313" key="4">
    <source>
        <dbReference type="Proteomes" id="UP000315010"/>
    </source>
</evidence>
<evidence type="ECO:0000256" key="2">
    <source>
        <dbReference type="SAM" id="SignalP"/>
    </source>
</evidence>
<accession>A0A5C5Z2P5</accession>
<sequence length="65" mass="6768" precursor="true">MKFFGFFLVAACMAVAGCGTSAPTNTVENASQSDIDKYNEMLEESQKDAQASAEAAAAGMKPGQE</sequence>
<comment type="caution">
    <text evidence="3">The sequence shown here is derived from an EMBL/GenBank/DDBJ whole genome shotgun (WGS) entry which is preliminary data.</text>
</comment>
<dbReference type="Proteomes" id="UP000315010">
    <property type="component" value="Unassembled WGS sequence"/>
</dbReference>
<evidence type="ECO:0000313" key="3">
    <source>
        <dbReference type="EMBL" id="TWT80883.1"/>
    </source>
</evidence>
<feature type="chain" id="PRO_5022840763" description="Secreted protein" evidence="2">
    <location>
        <begin position="17"/>
        <end position="65"/>
    </location>
</feature>
<feature type="region of interest" description="Disordered" evidence="1">
    <location>
        <begin position="44"/>
        <end position="65"/>
    </location>
</feature>
<reference evidence="3 4" key="1">
    <citation type="submission" date="2019-02" db="EMBL/GenBank/DDBJ databases">
        <title>Deep-cultivation of Planctomycetes and their phenomic and genomic characterization uncovers novel biology.</title>
        <authorList>
            <person name="Wiegand S."/>
            <person name="Jogler M."/>
            <person name="Boedeker C."/>
            <person name="Pinto D."/>
            <person name="Vollmers J."/>
            <person name="Rivas-Marin E."/>
            <person name="Kohn T."/>
            <person name="Peeters S.H."/>
            <person name="Heuer A."/>
            <person name="Rast P."/>
            <person name="Oberbeckmann S."/>
            <person name="Bunk B."/>
            <person name="Jeske O."/>
            <person name="Meyerdierks A."/>
            <person name="Storesund J.E."/>
            <person name="Kallscheuer N."/>
            <person name="Luecker S."/>
            <person name="Lage O.M."/>
            <person name="Pohl T."/>
            <person name="Merkel B.J."/>
            <person name="Hornburger P."/>
            <person name="Mueller R.-W."/>
            <person name="Bruemmer F."/>
            <person name="Labrenz M."/>
            <person name="Spormann A.M."/>
            <person name="Op Den Camp H."/>
            <person name="Overmann J."/>
            <person name="Amann R."/>
            <person name="Jetten M.S.M."/>
            <person name="Mascher T."/>
            <person name="Medema M.H."/>
            <person name="Devos D.P."/>
            <person name="Kaster A.-K."/>
            <person name="Ovreas L."/>
            <person name="Rohde M."/>
            <person name="Galperin M.Y."/>
            <person name="Jogler C."/>
        </authorList>
    </citation>
    <scope>NUCLEOTIDE SEQUENCE [LARGE SCALE GENOMIC DNA]</scope>
    <source>
        <strain evidence="3 4">CA13</strain>
    </source>
</reference>
<keyword evidence="2" id="KW-0732">Signal</keyword>
<evidence type="ECO:0000256" key="1">
    <source>
        <dbReference type="SAM" id="MobiDB-lite"/>
    </source>
</evidence>
<dbReference type="EMBL" id="SJPJ01000001">
    <property type="protein sequence ID" value="TWT80883.1"/>
    <property type="molecule type" value="Genomic_DNA"/>
</dbReference>
<protein>
    <recommendedName>
        <fullName evidence="5">Secreted protein</fullName>
    </recommendedName>
</protein>
<feature type="compositionally biased region" description="Low complexity" evidence="1">
    <location>
        <begin position="49"/>
        <end position="58"/>
    </location>
</feature>
<dbReference type="PROSITE" id="PS51257">
    <property type="entry name" value="PROKAR_LIPOPROTEIN"/>
    <property type="match status" value="1"/>
</dbReference>
<dbReference type="OrthoDB" id="285308at2"/>
<dbReference type="AlphaFoldDB" id="A0A5C5Z2P5"/>
<evidence type="ECO:0008006" key="5">
    <source>
        <dbReference type="Google" id="ProtNLM"/>
    </source>
</evidence>
<proteinExistence type="predicted"/>
<keyword evidence="4" id="KW-1185">Reference proteome</keyword>
<gene>
    <name evidence="3" type="ORF">CA13_23290</name>
</gene>
<feature type="signal peptide" evidence="2">
    <location>
        <begin position="1"/>
        <end position="16"/>
    </location>
</feature>